<dbReference type="Proteomes" id="UP000234331">
    <property type="component" value="Unassembled WGS sequence"/>
</dbReference>
<protein>
    <submittedName>
        <fullName evidence="1">Esterase</fullName>
    </submittedName>
</protein>
<evidence type="ECO:0000313" key="2">
    <source>
        <dbReference type="Proteomes" id="UP000234331"/>
    </source>
</evidence>
<dbReference type="Gene3D" id="3.40.50.1820">
    <property type="entry name" value="alpha/beta hydrolase"/>
    <property type="match status" value="1"/>
</dbReference>
<evidence type="ECO:0000313" key="1">
    <source>
        <dbReference type="EMBL" id="SNQ47163.1"/>
    </source>
</evidence>
<gene>
    <name evidence="1" type="ORF">FRACA_1730010</name>
</gene>
<reference evidence="1 2" key="1">
    <citation type="submission" date="2017-06" db="EMBL/GenBank/DDBJ databases">
        <authorList>
            <person name="Kim H.J."/>
            <person name="Triplett B.A."/>
        </authorList>
    </citation>
    <scope>NUCLEOTIDE SEQUENCE [LARGE SCALE GENOMIC DNA]</scope>
    <source>
        <strain evidence="1">FRACA_ARgP5</strain>
    </source>
</reference>
<dbReference type="AlphaFoldDB" id="A0A2I2KNC1"/>
<dbReference type="InterPro" id="IPR029058">
    <property type="entry name" value="AB_hydrolase_fold"/>
</dbReference>
<proteinExistence type="predicted"/>
<dbReference type="RefSeq" id="WP_101831058.1">
    <property type="nucleotide sequence ID" value="NZ_FZMO01000083.1"/>
</dbReference>
<dbReference type="SUPFAM" id="SSF53474">
    <property type="entry name" value="alpha/beta-Hydrolases"/>
    <property type="match status" value="1"/>
</dbReference>
<organism evidence="1 2">
    <name type="scientific">Frankia canadensis</name>
    <dbReference type="NCBI Taxonomy" id="1836972"/>
    <lineage>
        <taxon>Bacteria</taxon>
        <taxon>Bacillati</taxon>
        <taxon>Actinomycetota</taxon>
        <taxon>Actinomycetes</taxon>
        <taxon>Frankiales</taxon>
        <taxon>Frankiaceae</taxon>
        <taxon>Frankia</taxon>
    </lineage>
</organism>
<dbReference type="EMBL" id="FZMO01000083">
    <property type="protein sequence ID" value="SNQ47163.1"/>
    <property type="molecule type" value="Genomic_DNA"/>
</dbReference>
<sequence>MSAPEMLRDRLPWEDVDVPTLVLTAEDSPLPTPAEAAAVVDRLPRGELLVLPHGGHLLLGNVTRLRDVLREALTDVLTG</sequence>
<accession>A0A2I2KNC1</accession>
<name>A0A2I2KNC1_9ACTN</name>
<dbReference type="OrthoDB" id="8957634at2"/>
<keyword evidence="2" id="KW-1185">Reference proteome</keyword>